<organism evidence="1 2">
    <name type="scientific">Salvia divinorum</name>
    <name type="common">Maria pastora</name>
    <name type="synonym">Diviner's sage</name>
    <dbReference type="NCBI Taxonomy" id="28513"/>
    <lineage>
        <taxon>Eukaryota</taxon>
        <taxon>Viridiplantae</taxon>
        <taxon>Streptophyta</taxon>
        <taxon>Embryophyta</taxon>
        <taxon>Tracheophyta</taxon>
        <taxon>Spermatophyta</taxon>
        <taxon>Magnoliopsida</taxon>
        <taxon>eudicotyledons</taxon>
        <taxon>Gunneridae</taxon>
        <taxon>Pentapetalae</taxon>
        <taxon>asterids</taxon>
        <taxon>lamiids</taxon>
        <taxon>Lamiales</taxon>
        <taxon>Lamiaceae</taxon>
        <taxon>Nepetoideae</taxon>
        <taxon>Mentheae</taxon>
        <taxon>Salviinae</taxon>
        <taxon>Salvia</taxon>
        <taxon>Salvia subgen. Calosphace</taxon>
    </lineage>
</organism>
<dbReference type="PANTHER" id="PTHR47150">
    <property type="entry name" value="OS12G0169200 PROTEIN"/>
    <property type="match status" value="1"/>
</dbReference>
<gene>
    <name evidence="1" type="ORF">AAHA92_28909</name>
</gene>
<protein>
    <submittedName>
        <fullName evidence="1">Uncharacterized protein</fullName>
    </submittedName>
</protein>
<dbReference type="Pfam" id="PF04827">
    <property type="entry name" value="Plant_tran"/>
    <property type="match status" value="1"/>
</dbReference>
<proteinExistence type="predicted"/>
<sequence length="129" mass="14699">MGYYLADGIYPQWPVFLKMIRCPTDPKRAYFVQRQKAARKDMERAFGVLQARWAVVKGPTRLFYPECIADLMYACIIMHNMIVENEGAWVANWADEDAAGSTHGVARDPVQHGVPHGEAQRLRAFVSTR</sequence>
<keyword evidence="2" id="KW-1185">Reference proteome</keyword>
<dbReference type="PANTHER" id="PTHR47150:SF5">
    <property type="entry name" value="OS07G0546750 PROTEIN"/>
    <property type="match status" value="1"/>
</dbReference>
<evidence type="ECO:0000313" key="2">
    <source>
        <dbReference type="Proteomes" id="UP001567538"/>
    </source>
</evidence>
<reference evidence="1 2" key="1">
    <citation type="submission" date="2024-06" db="EMBL/GenBank/DDBJ databases">
        <title>A chromosome level genome sequence of Diviner's sage (Salvia divinorum).</title>
        <authorList>
            <person name="Ford S.A."/>
            <person name="Ro D.-K."/>
            <person name="Ness R.W."/>
            <person name="Phillips M.A."/>
        </authorList>
    </citation>
    <scope>NUCLEOTIDE SEQUENCE [LARGE SCALE GENOMIC DNA]</scope>
    <source>
        <strain evidence="1">SAF-2024a</strain>
        <tissue evidence="1">Leaf</tissue>
    </source>
</reference>
<dbReference type="AlphaFoldDB" id="A0ABD1FWM3"/>
<dbReference type="EMBL" id="JBEAFC010000011">
    <property type="protein sequence ID" value="KAL1536226.1"/>
    <property type="molecule type" value="Genomic_DNA"/>
</dbReference>
<comment type="caution">
    <text evidence="1">The sequence shown here is derived from an EMBL/GenBank/DDBJ whole genome shotgun (WGS) entry which is preliminary data.</text>
</comment>
<dbReference type="Proteomes" id="UP001567538">
    <property type="component" value="Unassembled WGS sequence"/>
</dbReference>
<dbReference type="InterPro" id="IPR006912">
    <property type="entry name" value="Harbinger_derived_prot"/>
</dbReference>
<name>A0ABD1FWM3_SALDI</name>
<accession>A0ABD1FWM3</accession>
<evidence type="ECO:0000313" key="1">
    <source>
        <dbReference type="EMBL" id="KAL1536226.1"/>
    </source>
</evidence>